<evidence type="ECO:0000313" key="1">
    <source>
        <dbReference type="EMBL" id="KAJ9050578.1"/>
    </source>
</evidence>
<reference evidence="1" key="1">
    <citation type="submission" date="2022-04" db="EMBL/GenBank/DDBJ databases">
        <title>Genome of the entomopathogenic fungus Entomophthora muscae.</title>
        <authorList>
            <person name="Elya C."/>
            <person name="Lovett B.R."/>
            <person name="Lee E."/>
            <person name="Macias A.M."/>
            <person name="Hajek A.E."/>
            <person name="De Bivort B.L."/>
            <person name="Kasson M.T."/>
            <person name="De Fine Licht H.H."/>
            <person name="Stajich J.E."/>
        </authorList>
    </citation>
    <scope>NUCLEOTIDE SEQUENCE</scope>
    <source>
        <strain evidence="1">Berkeley</strain>
    </source>
</reference>
<protein>
    <submittedName>
        <fullName evidence="1">Uncharacterized protein</fullName>
    </submittedName>
</protein>
<keyword evidence="2" id="KW-1185">Reference proteome</keyword>
<organism evidence="1 2">
    <name type="scientific">Entomophthora muscae</name>
    <dbReference type="NCBI Taxonomy" id="34485"/>
    <lineage>
        <taxon>Eukaryota</taxon>
        <taxon>Fungi</taxon>
        <taxon>Fungi incertae sedis</taxon>
        <taxon>Zoopagomycota</taxon>
        <taxon>Entomophthoromycotina</taxon>
        <taxon>Entomophthoromycetes</taxon>
        <taxon>Entomophthorales</taxon>
        <taxon>Entomophthoraceae</taxon>
        <taxon>Entomophthora</taxon>
    </lineage>
</organism>
<evidence type="ECO:0000313" key="2">
    <source>
        <dbReference type="Proteomes" id="UP001165960"/>
    </source>
</evidence>
<comment type="caution">
    <text evidence="1">The sequence shown here is derived from an EMBL/GenBank/DDBJ whole genome shotgun (WGS) entry which is preliminary data.</text>
</comment>
<dbReference type="EMBL" id="QTSX02007149">
    <property type="protein sequence ID" value="KAJ9050578.1"/>
    <property type="molecule type" value="Genomic_DNA"/>
</dbReference>
<gene>
    <name evidence="1" type="ORF">DSO57_1013377</name>
</gene>
<dbReference type="Proteomes" id="UP001165960">
    <property type="component" value="Unassembled WGS sequence"/>
</dbReference>
<proteinExistence type="predicted"/>
<sequence>MKEIPTAPSLPTVPPAQDFSKLGFVYITVLGLANQVVPHTGSWCPLATAVNYLVGIASIVYMAFQAWPASPVEVQLDSGLGRDTNVKLLFPSALDRTIFPCRTKNLTQSSQTTQSF</sequence>
<accession>A0ACC2RKF1</accession>
<name>A0ACC2RKF1_9FUNG</name>